<keyword evidence="1" id="KW-0418">Kinase</keyword>
<protein>
    <submittedName>
        <fullName evidence="1">Lipopolysaccharide kinase protein</fullName>
    </submittedName>
</protein>
<dbReference type="EMBL" id="AFNV02000020">
    <property type="protein sequence ID" value="ERJ18324.1"/>
    <property type="molecule type" value="Genomic_DNA"/>
</dbReference>
<sequence>MGMTIRRGVLASRDIWWIDATIAARCPDFARAETIYEGTYTRISRHPDCPGLISKLSWVKTAPRDNVRKYWASQAKREMAANRVMRRLGMQTASLTGFGIRIAPWVRAESLLLMGALPPHDTLRVVLRRTTEKTRRTVLLDRIARDIAALYRNGYHHKDCHLENVLLTHASEAMPATSEPELVWVDNDLRYSVRADHACRRLDASLRQLAFTSRNFISTSEWHQFAATLSEHLCVTDLGRVLAATSVPAFVQTLPNE</sequence>
<evidence type="ECO:0000313" key="2">
    <source>
        <dbReference type="Proteomes" id="UP000006242"/>
    </source>
</evidence>
<keyword evidence="2" id="KW-1185">Reference proteome</keyword>
<accession>U2FQB8</accession>
<comment type="caution">
    <text evidence="1">The sequence shown here is derived from an EMBL/GenBank/DDBJ whole genome shotgun (WGS) entry which is preliminary data.</text>
</comment>
<dbReference type="AlphaFoldDB" id="U2FQB8"/>
<dbReference type="STRING" id="1033802.SSPSH_002784"/>
<dbReference type="Proteomes" id="UP000006242">
    <property type="component" value="Unassembled WGS sequence"/>
</dbReference>
<evidence type="ECO:0000313" key="1">
    <source>
        <dbReference type="EMBL" id="ERJ18324.1"/>
    </source>
</evidence>
<reference evidence="1 2" key="1">
    <citation type="journal article" date="2011" name="J. Bacteriol.">
        <title>Genome sequence of Salinisphaera shabanensis, a gammaproteobacterium from the harsh, variable environment of the brine-seawater interface of the Shaban Deep in the Red Sea.</title>
        <authorList>
            <person name="Antunes A."/>
            <person name="Alam I."/>
            <person name="Bajic V.B."/>
            <person name="Stingl U."/>
        </authorList>
    </citation>
    <scope>NUCLEOTIDE SEQUENCE [LARGE SCALE GENOMIC DNA]</scope>
    <source>
        <strain evidence="1 2">E1L3A</strain>
    </source>
</reference>
<gene>
    <name evidence="1" type="ORF">SSPSH_002784</name>
</gene>
<reference evidence="1 2" key="2">
    <citation type="journal article" date="2013" name="PLoS ONE">
        <title>INDIGO - INtegrated Data Warehouse of MIcrobial GenOmes with Examples from the Red Sea Extremophiles.</title>
        <authorList>
            <person name="Alam I."/>
            <person name="Antunes A."/>
            <person name="Kamau A.A."/>
            <person name="Ba Alawi W."/>
            <person name="Kalkatawi M."/>
            <person name="Stingl U."/>
            <person name="Bajic V.B."/>
        </authorList>
    </citation>
    <scope>NUCLEOTIDE SEQUENCE [LARGE SCALE GENOMIC DNA]</scope>
    <source>
        <strain evidence="1 2">E1L3A</strain>
    </source>
</reference>
<dbReference type="Pfam" id="PF06293">
    <property type="entry name" value="Kdo"/>
    <property type="match status" value="1"/>
</dbReference>
<name>U2FQB8_9GAMM</name>
<organism evidence="1 2">
    <name type="scientific">Salinisphaera shabanensis E1L3A</name>
    <dbReference type="NCBI Taxonomy" id="1033802"/>
    <lineage>
        <taxon>Bacteria</taxon>
        <taxon>Pseudomonadati</taxon>
        <taxon>Pseudomonadota</taxon>
        <taxon>Gammaproteobacteria</taxon>
        <taxon>Salinisphaerales</taxon>
        <taxon>Salinisphaeraceae</taxon>
        <taxon>Salinisphaera</taxon>
    </lineage>
</organism>
<keyword evidence="1" id="KW-0808">Transferase</keyword>
<dbReference type="GO" id="GO:0016301">
    <property type="term" value="F:kinase activity"/>
    <property type="evidence" value="ECO:0007669"/>
    <property type="project" value="UniProtKB-KW"/>
</dbReference>
<dbReference type="InterPro" id="IPR011009">
    <property type="entry name" value="Kinase-like_dom_sf"/>
</dbReference>
<proteinExistence type="predicted"/>
<dbReference type="SUPFAM" id="SSF56112">
    <property type="entry name" value="Protein kinase-like (PK-like)"/>
    <property type="match status" value="1"/>
</dbReference>